<dbReference type="PROSITE" id="PS50110">
    <property type="entry name" value="RESPONSE_REGULATORY"/>
    <property type="match status" value="2"/>
</dbReference>
<feature type="transmembrane region" description="Helical" evidence="11">
    <location>
        <begin position="280"/>
        <end position="301"/>
    </location>
</feature>
<feature type="region of interest" description="Disordered" evidence="10">
    <location>
        <begin position="1"/>
        <end position="43"/>
    </location>
</feature>
<feature type="transmembrane region" description="Helical" evidence="11">
    <location>
        <begin position="249"/>
        <end position="268"/>
    </location>
</feature>
<dbReference type="Proteomes" id="UP000231501">
    <property type="component" value="Unassembled WGS sequence"/>
</dbReference>
<proteinExistence type="predicted"/>
<feature type="compositionally biased region" description="Basic and acidic residues" evidence="10">
    <location>
        <begin position="187"/>
        <end position="206"/>
    </location>
</feature>
<dbReference type="Gene3D" id="3.30.565.10">
    <property type="entry name" value="Histidine kinase-like ATPase, C-terminal domain"/>
    <property type="match status" value="1"/>
</dbReference>
<feature type="domain" description="Response regulatory" evidence="13">
    <location>
        <begin position="758"/>
        <end position="874"/>
    </location>
</feature>
<keyword evidence="3 9" id="KW-0597">Phosphoprotein</keyword>
<feature type="transmembrane region" description="Helical" evidence="11">
    <location>
        <begin position="118"/>
        <end position="137"/>
    </location>
</feature>
<name>A0A2G9C7J9_9BURK</name>
<dbReference type="CDD" id="cd00082">
    <property type="entry name" value="HisKA"/>
    <property type="match status" value="1"/>
</dbReference>
<gene>
    <name evidence="14" type="ORF">CS062_15195</name>
</gene>
<dbReference type="GO" id="GO:0000155">
    <property type="term" value="F:phosphorelay sensor kinase activity"/>
    <property type="evidence" value="ECO:0007669"/>
    <property type="project" value="InterPro"/>
</dbReference>
<dbReference type="CDD" id="cd17546">
    <property type="entry name" value="REC_hyHK_CKI1_RcsC-like"/>
    <property type="match status" value="1"/>
</dbReference>
<dbReference type="InterPro" id="IPR005467">
    <property type="entry name" value="His_kinase_dom"/>
</dbReference>
<organism evidence="14 15">
    <name type="scientific">Roseateles chitinivorans</name>
    <dbReference type="NCBI Taxonomy" id="2917965"/>
    <lineage>
        <taxon>Bacteria</taxon>
        <taxon>Pseudomonadati</taxon>
        <taxon>Pseudomonadota</taxon>
        <taxon>Betaproteobacteria</taxon>
        <taxon>Burkholderiales</taxon>
        <taxon>Sphaerotilaceae</taxon>
        <taxon>Roseateles</taxon>
    </lineage>
</organism>
<sequence>MGENDAGRDASVDARSDTRRSGEVRAAELPQAESPGTAGDSPPSFLAIQPAGHRARVRALATVALSVAVCIALAPFAKLQLPAVAAFIPIYESALVLNDLITAALLYGQWRITRLRALSVLASGYLFTAVITVGHALSFPGLFAPGGALGAGPQSTAWIYMFWHGGFPLFVIAYAWMRRASPPGADAGRERGSQPDREGDVGDDVTRGRRTALGATLVALALGVGLTALATAGHAWLPAIMSGHRYTPAMMFTVGSVWLLCMAALAVLLPRRRAASMLDLGLMVVMVAWLCDIALSAMLNGGRYDLGFYAGRIFGLLACSAVLAELLFENAVLYARLAQAHGRERQRAAELALARDEAQRANAAKSLFLASMSHEIRTPMNAVIGLTHLALQGPLEGRQRDYVAKAHTSSKALLALLNDILDYSKVEAGKISLEAEEFGIEEVVENVGELFSARLEETGLDLVFDIDRDVPPRVVGDAFRLTQVLNNLVGNAIKFTPRGEVVIRVELIERTPERVGLRLAVRDTGIGMSRETRERLFEAFAQGETGTARRFGGTGLGLAICRRLVALMGGEIAVDSELGSGSTFRFSAWFGLTAAGEPRRDLHRIRGMRALVMDGPPTEREAWVSMLSSWRFQVSAAAFVDDAVFKFQRAASHELPYELLVLDGKTGAAAVLEKVEMLCAERGLSTPRVLVLTGQHHVDALERELGPREGLQVLVKPVMPSRLFEAIVRLQHGTAAPPMARPLEKTLDEALRPLRGAQVLLVEDDPVNQQVAQAFLELGGLAVTIAGNGLQAVDLVRERAFDLVLMDMQMPEMGGIEATRCIRLLPQGQGLPIVAMTAAAMDEDRQACLAAGMDAHIGKPIVPAELVEVLLQWAKPPRTAAGSAA</sequence>
<evidence type="ECO:0000259" key="13">
    <source>
        <dbReference type="PROSITE" id="PS50110"/>
    </source>
</evidence>
<dbReference type="Pfam" id="PF02518">
    <property type="entry name" value="HATPase_c"/>
    <property type="match status" value="1"/>
</dbReference>
<keyword evidence="6" id="KW-0843">Virulence</keyword>
<dbReference type="PANTHER" id="PTHR45339:SF1">
    <property type="entry name" value="HYBRID SIGNAL TRANSDUCTION HISTIDINE KINASE J"/>
    <property type="match status" value="1"/>
</dbReference>
<dbReference type="SMART" id="SM00448">
    <property type="entry name" value="REC"/>
    <property type="match status" value="2"/>
</dbReference>
<evidence type="ECO:0000256" key="3">
    <source>
        <dbReference type="ARBA" id="ARBA00022553"/>
    </source>
</evidence>
<feature type="region of interest" description="Disordered" evidence="10">
    <location>
        <begin position="185"/>
        <end position="206"/>
    </location>
</feature>
<evidence type="ECO:0000256" key="2">
    <source>
        <dbReference type="ARBA" id="ARBA00012438"/>
    </source>
</evidence>
<keyword evidence="14" id="KW-0808">Transferase</keyword>
<feature type="transmembrane region" description="Helical" evidence="11">
    <location>
        <begin position="157"/>
        <end position="177"/>
    </location>
</feature>
<comment type="caution">
    <text evidence="14">The sequence shown here is derived from an EMBL/GenBank/DDBJ whole genome shotgun (WGS) entry which is preliminary data.</text>
</comment>
<dbReference type="InterPro" id="IPR003594">
    <property type="entry name" value="HATPase_dom"/>
</dbReference>
<dbReference type="PRINTS" id="PR00344">
    <property type="entry name" value="BCTRLSENSOR"/>
</dbReference>
<evidence type="ECO:0000256" key="8">
    <source>
        <dbReference type="ARBA" id="ARBA00070152"/>
    </source>
</evidence>
<dbReference type="SUPFAM" id="SSF52172">
    <property type="entry name" value="CheY-like"/>
    <property type="match status" value="2"/>
</dbReference>
<dbReference type="SUPFAM" id="SSF47384">
    <property type="entry name" value="Homodimeric domain of signal transducing histidine kinase"/>
    <property type="match status" value="1"/>
</dbReference>
<dbReference type="InterPro" id="IPR001789">
    <property type="entry name" value="Sig_transdc_resp-reg_receiver"/>
</dbReference>
<evidence type="ECO:0000256" key="9">
    <source>
        <dbReference type="PROSITE-ProRule" id="PRU00169"/>
    </source>
</evidence>
<dbReference type="EMBL" id="PEOG01000040">
    <property type="protein sequence ID" value="PIM52312.1"/>
    <property type="molecule type" value="Genomic_DNA"/>
</dbReference>
<evidence type="ECO:0000313" key="15">
    <source>
        <dbReference type="Proteomes" id="UP000231501"/>
    </source>
</evidence>
<evidence type="ECO:0000256" key="4">
    <source>
        <dbReference type="ARBA" id="ARBA00022729"/>
    </source>
</evidence>
<dbReference type="FunFam" id="3.30.565.10:FF:000010">
    <property type="entry name" value="Sensor histidine kinase RcsC"/>
    <property type="match status" value="1"/>
</dbReference>
<dbReference type="InterPro" id="IPR036097">
    <property type="entry name" value="HisK_dim/P_sf"/>
</dbReference>
<feature type="modified residue" description="4-aspartylphosphate" evidence="9">
    <location>
        <position position="807"/>
    </location>
</feature>
<dbReference type="EC" id="2.7.13.3" evidence="2"/>
<evidence type="ECO:0000256" key="10">
    <source>
        <dbReference type="SAM" id="MobiDB-lite"/>
    </source>
</evidence>
<dbReference type="Pfam" id="PF17158">
    <property type="entry name" value="MASE4"/>
    <property type="match status" value="2"/>
</dbReference>
<feature type="domain" description="Histidine kinase" evidence="12">
    <location>
        <begin position="371"/>
        <end position="592"/>
    </location>
</feature>
<reference evidence="14 15" key="1">
    <citation type="submission" date="2017-11" db="EMBL/GenBank/DDBJ databases">
        <title>Draft genome sequence of Mitsuaria sp. HWN-4.</title>
        <authorList>
            <person name="Gundlapally S.R."/>
        </authorList>
    </citation>
    <scope>NUCLEOTIDE SEQUENCE [LARGE SCALE GENOMIC DNA]</scope>
    <source>
        <strain evidence="14 15">HWN-4</strain>
    </source>
</reference>
<dbReference type="Gene3D" id="1.10.287.130">
    <property type="match status" value="1"/>
</dbReference>
<keyword evidence="14" id="KW-0418">Kinase</keyword>
<feature type="transmembrane region" description="Helical" evidence="11">
    <location>
        <begin position="217"/>
        <end position="237"/>
    </location>
</feature>
<keyword evidence="5" id="KW-0902">Two-component regulatory system</keyword>
<dbReference type="InterPro" id="IPR004358">
    <property type="entry name" value="Sig_transdc_His_kin-like_C"/>
</dbReference>
<dbReference type="PROSITE" id="PS50109">
    <property type="entry name" value="HIS_KIN"/>
    <property type="match status" value="1"/>
</dbReference>
<dbReference type="Gene3D" id="3.40.50.2300">
    <property type="match status" value="2"/>
</dbReference>
<feature type="modified residue" description="4-aspartylphosphate" evidence="9">
    <location>
        <position position="663"/>
    </location>
</feature>
<feature type="transmembrane region" description="Helical" evidence="11">
    <location>
        <begin position="83"/>
        <end position="106"/>
    </location>
</feature>
<dbReference type="AlphaFoldDB" id="A0A2G9C7J9"/>
<feature type="transmembrane region" description="Helical" evidence="11">
    <location>
        <begin position="59"/>
        <end position="77"/>
    </location>
</feature>
<dbReference type="SMART" id="SM00387">
    <property type="entry name" value="HATPase_c"/>
    <property type="match status" value="1"/>
</dbReference>
<evidence type="ECO:0000256" key="1">
    <source>
        <dbReference type="ARBA" id="ARBA00000085"/>
    </source>
</evidence>
<dbReference type="InterPro" id="IPR033424">
    <property type="entry name" value="MASE4"/>
</dbReference>
<evidence type="ECO:0000256" key="11">
    <source>
        <dbReference type="SAM" id="Phobius"/>
    </source>
</evidence>
<accession>A0A2G9C7J9</accession>
<dbReference type="PANTHER" id="PTHR45339">
    <property type="entry name" value="HYBRID SIGNAL TRANSDUCTION HISTIDINE KINASE J"/>
    <property type="match status" value="1"/>
</dbReference>
<dbReference type="Pfam" id="PF00512">
    <property type="entry name" value="HisKA"/>
    <property type="match status" value="1"/>
</dbReference>
<keyword evidence="4" id="KW-0732">Signal</keyword>
<evidence type="ECO:0000259" key="12">
    <source>
        <dbReference type="PROSITE" id="PS50109"/>
    </source>
</evidence>
<dbReference type="Pfam" id="PF00072">
    <property type="entry name" value="Response_reg"/>
    <property type="match status" value="1"/>
</dbReference>
<feature type="compositionally biased region" description="Basic and acidic residues" evidence="10">
    <location>
        <begin position="1"/>
        <end position="26"/>
    </location>
</feature>
<dbReference type="SMART" id="SM00388">
    <property type="entry name" value="HisKA"/>
    <property type="match status" value="1"/>
</dbReference>
<evidence type="ECO:0000256" key="5">
    <source>
        <dbReference type="ARBA" id="ARBA00023012"/>
    </source>
</evidence>
<dbReference type="SUPFAM" id="SSF55874">
    <property type="entry name" value="ATPase domain of HSP90 chaperone/DNA topoisomerase II/histidine kinase"/>
    <property type="match status" value="1"/>
</dbReference>
<evidence type="ECO:0000256" key="6">
    <source>
        <dbReference type="ARBA" id="ARBA00023026"/>
    </source>
</evidence>
<dbReference type="InterPro" id="IPR003661">
    <property type="entry name" value="HisK_dim/P_dom"/>
</dbReference>
<keyword evidence="11" id="KW-0812">Transmembrane</keyword>
<protein>
    <recommendedName>
        <fullName evidence="8">Virulence sensor protein BvgS</fullName>
        <ecNumber evidence="2">2.7.13.3</ecNumber>
    </recommendedName>
</protein>
<dbReference type="CDD" id="cd16922">
    <property type="entry name" value="HATPase_EvgS-ArcB-TorS-like"/>
    <property type="match status" value="1"/>
</dbReference>
<keyword evidence="15" id="KW-1185">Reference proteome</keyword>
<evidence type="ECO:0000313" key="14">
    <source>
        <dbReference type="EMBL" id="PIM52312.1"/>
    </source>
</evidence>
<comment type="function">
    <text evidence="7">Member of the two-component regulatory system BvgS/BvgA. Phosphorylates BvgA via a four-step phosphorelay in response to environmental signals.</text>
</comment>
<feature type="domain" description="Response regulatory" evidence="13">
    <location>
        <begin position="609"/>
        <end position="731"/>
    </location>
</feature>
<dbReference type="InterPro" id="IPR036890">
    <property type="entry name" value="HATPase_C_sf"/>
</dbReference>
<keyword evidence="11" id="KW-1133">Transmembrane helix</keyword>
<evidence type="ECO:0000256" key="7">
    <source>
        <dbReference type="ARBA" id="ARBA00058004"/>
    </source>
</evidence>
<keyword evidence="11" id="KW-0472">Membrane</keyword>
<comment type="catalytic activity">
    <reaction evidence="1">
        <text>ATP + protein L-histidine = ADP + protein N-phospho-L-histidine.</text>
        <dbReference type="EC" id="2.7.13.3"/>
    </reaction>
</comment>
<dbReference type="InterPro" id="IPR011006">
    <property type="entry name" value="CheY-like_superfamily"/>
</dbReference>